<dbReference type="PANTHER" id="PTHR32243">
    <property type="entry name" value="MALTOSE TRANSPORT SYSTEM PERMEASE-RELATED"/>
    <property type="match status" value="1"/>
</dbReference>
<keyword evidence="7 8" id="KW-0472">Membrane</keyword>
<evidence type="ECO:0000256" key="2">
    <source>
        <dbReference type="ARBA" id="ARBA00009047"/>
    </source>
</evidence>
<evidence type="ECO:0000256" key="4">
    <source>
        <dbReference type="ARBA" id="ARBA00022475"/>
    </source>
</evidence>
<evidence type="ECO:0000259" key="9">
    <source>
        <dbReference type="PROSITE" id="PS50928"/>
    </source>
</evidence>
<comment type="similarity">
    <text evidence="2">Belongs to the binding-protein-dependent transport system permease family. MalFG subfamily.</text>
</comment>
<dbReference type="Gene3D" id="1.10.3720.10">
    <property type="entry name" value="MetI-like"/>
    <property type="match status" value="1"/>
</dbReference>
<name>A0ABW2A1W4_9GAMM</name>
<feature type="transmembrane region" description="Helical" evidence="8">
    <location>
        <begin position="104"/>
        <end position="124"/>
    </location>
</feature>
<evidence type="ECO:0000256" key="3">
    <source>
        <dbReference type="ARBA" id="ARBA00022448"/>
    </source>
</evidence>
<feature type="transmembrane region" description="Helical" evidence="8">
    <location>
        <begin position="68"/>
        <end position="92"/>
    </location>
</feature>
<dbReference type="Proteomes" id="UP001596422">
    <property type="component" value="Unassembled WGS sequence"/>
</dbReference>
<keyword evidence="4" id="KW-1003">Cell membrane</keyword>
<keyword evidence="11" id="KW-1185">Reference proteome</keyword>
<comment type="caution">
    <text evidence="10">The sequence shown here is derived from an EMBL/GenBank/DDBJ whole genome shotgun (WGS) entry which is preliminary data.</text>
</comment>
<accession>A0ABW2A1W4</accession>
<keyword evidence="6 8" id="KW-1133">Transmembrane helix</keyword>
<feature type="transmembrane region" description="Helical" evidence="8">
    <location>
        <begin position="188"/>
        <end position="216"/>
    </location>
</feature>
<dbReference type="EMBL" id="JBHSWE010000001">
    <property type="protein sequence ID" value="MFC6671488.1"/>
    <property type="molecule type" value="Genomic_DNA"/>
</dbReference>
<keyword evidence="5 8" id="KW-0812">Transmembrane</keyword>
<sequence length="276" mass="30305">MRTFKLRTGQALFALAVLALLTYTIFPFYIAIATSFGAGTGDHVYTPAYFDLRNYVAVFREQPFFHNILNSALVSFATVAISLLIAVTASYALARVHFRGRTTLLLTVLGVSMFPQVAVLSGMFELIRMLGLYNNLGSLILSYTVFSLPFSVWILTTFMRGIPKDLEEAAIVDGATPWQIITRIFMPVLWPALVTTGLLAFIGAWNEFMFAITFILSNENRTVPVAISMISGDSQYELPWGPIMAASVVVTVPLIALVLVFQRKIVEGLTAGAVKG</sequence>
<reference evidence="11" key="1">
    <citation type="journal article" date="2019" name="Int. J. Syst. Evol. Microbiol.">
        <title>The Global Catalogue of Microorganisms (GCM) 10K type strain sequencing project: providing services to taxonomists for standard genome sequencing and annotation.</title>
        <authorList>
            <consortium name="The Broad Institute Genomics Platform"/>
            <consortium name="The Broad Institute Genome Sequencing Center for Infectious Disease"/>
            <person name="Wu L."/>
            <person name="Ma J."/>
        </authorList>
    </citation>
    <scope>NUCLEOTIDE SEQUENCE [LARGE SCALE GENOMIC DNA]</scope>
    <source>
        <strain evidence="11">NBRC 111756</strain>
    </source>
</reference>
<feature type="transmembrane region" description="Helical" evidence="8">
    <location>
        <begin position="240"/>
        <end position="261"/>
    </location>
</feature>
<feature type="transmembrane region" description="Helical" evidence="8">
    <location>
        <begin position="12"/>
        <end position="32"/>
    </location>
</feature>
<dbReference type="Pfam" id="PF00528">
    <property type="entry name" value="BPD_transp_1"/>
    <property type="match status" value="1"/>
</dbReference>
<dbReference type="SUPFAM" id="SSF161098">
    <property type="entry name" value="MetI-like"/>
    <property type="match status" value="1"/>
</dbReference>
<comment type="subcellular location">
    <subcellularLocation>
        <location evidence="1 8">Cell membrane</location>
        <topology evidence="1 8">Multi-pass membrane protein</topology>
    </subcellularLocation>
</comment>
<evidence type="ECO:0000313" key="10">
    <source>
        <dbReference type="EMBL" id="MFC6671488.1"/>
    </source>
</evidence>
<feature type="transmembrane region" description="Helical" evidence="8">
    <location>
        <begin position="136"/>
        <end position="155"/>
    </location>
</feature>
<proteinExistence type="inferred from homology"/>
<dbReference type="CDD" id="cd06261">
    <property type="entry name" value="TM_PBP2"/>
    <property type="match status" value="1"/>
</dbReference>
<evidence type="ECO:0000256" key="8">
    <source>
        <dbReference type="RuleBase" id="RU363032"/>
    </source>
</evidence>
<dbReference type="PANTHER" id="PTHR32243:SF18">
    <property type="entry name" value="INNER MEMBRANE ABC TRANSPORTER PERMEASE PROTEIN YCJP"/>
    <property type="match status" value="1"/>
</dbReference>
<dbReference type="InterPro" id="IPR035906">
    <property type="entry name" value="MetI-like_sf"/>
</dbReference>
<dbReference type="InterPro" id="IPR050901">
    <property type="entry name" value="BP-dep_ABC_trans_perm"/>
</dbReference>
<evidence type="ECO:0000256" key="6">
    <source>
        <dbReference type="ARBA" id="ARBA00022989"/>
    </source>
</evidence>
<gene>
    <name evidence="10" type="ORF">ACFQDL_16500</name>
</gene>
<dbReference type="RefSeq" id="WP_379909993.1">
    <property type="nucleotide sequence ID" value="NZ_JBHSWE010000001.1"/>
</dbReference>
<evidence type="ECO:0000256" key="7">
    <source>
        <dbReference type="ARBA" id="ARBA00023136"/>
    </source>
</evidence>
<protein>
    <submittedName>
        <fullName evidence="10">Carbohydrate ABC transporter permease</fullName>
    </submittedName>
</protein>
<evidence type="ECO:0000256" key="1">
    <source>
        <dbReference type="ARBA" id="ARBA00004651"/>
    </source>
</evidence>
<organism evidence="10 11">
    <name type="scientific">Marinobacterium aestuariivivens</name>
    <dbReference type="NCBI Taxonomy" id="1698799"/>
    <lineage>
        <taxon>Bacteria</taxon>
        <taxon>Pseudomonadati</taxon>
        <taxon>Pseudomonadota</taxon>
        <taxon>Gammaproteobacteria</taxon>
        <taxon>Oceanospirillales</taxon>
        <taxon>Oceanospirillaceae</taxon>
        <taxon>Marinobacterium</taxon>
    </lineage>
</organism>
<dbReference type="InterPro" id="IPR000515">
    <property type="entry name" value="MetI-like"/>
</dbReference>
<keyword evidence="3 8" id="KW-0813">Transport</keyword>
<evidence type="ECO:0000313" key="11">
    <source>
        <dbReference type="Proteomes" id="UP001596422"/>
    </source>
</evidence>
<evidence type="ECO:0000256" key="5">
    <source>
        <dbReference type="ARBA" id="ARBA00022692"/>
    </source>
</evidence>
<dbReference type="PROSITE" id="PS50928">
    <property type="entry name" value="ABC_TM1"/>
    <property type="match status" value="1"/>
</dbReference>
<feature type="domain" description="ABC transmembrane type-1" evidence="9">
    <location>
        <begin position="68"/>
        <end position="261"/>
    </location>
</feature>